<dbReference type="Gene3D" id="3.40.50.2000">
    <property type="entry name" value="Glycogen Phosphorylase B"/>
    <property type="match status" value="2"/>
</dbReference>
<dbReference type="OrthoDB" id="9804196at2"/>
<gene>
    <name evidence="3" type="ORF">EV213_1127</name>
</gene>
<evidence type="ECO:0000313" key="4">
    <source>
        <dbReference type="Proteomes" id="UP000295632"/>
    </source>
</evidence>
<dbReference type="Pfam" id="PF13439">
    <property type="entry name" value="Glyco_transf_4"/>
    <property type="match status" value="1"/>
</dbReference>
<dbReference type="InterPro" id="IPR001296">
    <property type="entry name" value="Glyco_trans_1"/>
</dbReference>
<organism evidence="3 4">
    <name type="scientific">Aureibacillus halotolerans</name>
    <dbReference type="NCBI Taxonomy" id="1508390"/>
    <lineage>
        <taxon>Bacteria</taxon>
        <taxon>Bacillati</taxon>
        <taxon>Bacillota</taxon>
        <taxon>Bacilli</taxon>
        <taxon>Bacillales</taxon>
        <taxon>Bacillaceae</taxon>
        <taxon>Aureibacillus</taxon>
    </lineage>
</organism>
<protein>
    <submittedName>
        <fullName evidence="3">Glycosyltransferase involved in cell wall biosynthesis</fullName>
    </submittedName>
</protein>
<evidence type="ECO:0000313" key="3">
    <source>
        <dbReference type="EMBL" id="TDQ37647.1"/>
    </source>
</evidence>
<keyword evidence="4" id="KW-1185">Reference proteome</keyword>
<dbReference type="InterPro" id="IPR028098">
    <property type="entry name" value="Glyco_trans_4-like_N"/>
</dbReference>
<dbReference type="AlphaFoldDB" id="A0A4V3D4V6"/>
<reference evidence="3 4" key="1">
    <citation type="submission" date="2019-03" db="EMBL/GenBank/DDBJ databases">
        <title>Genomic Encyclopedia of Type Strains, Phase IV (KMG-IV): sequencing the most valuable type-strain genomes for metagenomic binning, comparative biology and taxonomic classification.</title>
        <authorList>
            <person name="Goeker M."/>
        </authorList>
    </citation>
    <scope>NUCLEOTIDE SEQUENCE [LARGE SCALE GENOMIC DNA]</scope>
    <source>
        <strain evidence="3 4">DSM 28697</strain>
    </source>
</reference>
<proteinExistence type="predicted"/>
<comment type="caution">
    <text evidence="3">The sequence shown here is derived from an EMBL/GenBank/DDBJ whole genome shotgun (WGS) entry which is preliminary data.</text>
</comment>
<dbReference type="Pfam" id="PF00534">
    <property type="entry name" value="Glycos_transf_1"/>
    <property type="match status" value="1"/>
</dbReference>
<dbReference type="PANTHER" id="PTHR45947">
    <property type="entry name" value="SULFOQUINOVOSYL TRANSFERASE SQD2"/>
    <property type="match status" value="1"/>
</dbReference>
<accession>A0A4V3D4V6</accession>
<dbReference type="GO" id="GO:0016757">
    <property type="term" value="F:glycosyltransferase activity"/>
    <property type="evidence" value="ECO:0007669"/>
    <property type="project" value="InterPro"/>
</dbReference>
<feature type="domain" description="Glycosyltransferase subfamily 4-like N-terminal" evidence="2">
    <location>
        <begin position="17"/>
        <end position="177"/>
    </location>
</feature>
<evidence type="ECO:0000259" key="2">
    <source>
        <dbReference type="Pfam" id="PF13439"/>
    </source>
</evidence>
<dbReference type="Proteomes" id="UP000295632">
    <property type="component" value="Unassembled WGS sequence"/>
</dbReference>
<dbReference type="RefSeq" id="WP_133581116.1">
    <property type="nucleotide sequence ID" value="NZ_SNYJ01000012.1"/>
</dbReference>
<evidence type="ECO:0000259" key="1">
    <source>
        <dbReference type="Pfam" id="PF00534"/>
    </source>
</evidence>
<dbReference type="PANTHER" id="PTHR45947:SF3">
    <property type="entry name" value="SULFOQUINOVOSYL TRANSFERASE SQD2"/>
    <property type="match status" value="1"/>
</dbReference>
<keyword evidence="3" id="KW-0808">Transferase</keyword>
<dbReference type="SUPFAM" id="SSF53756">
    <property type="entry name" value="UDP-Glycosyltransferase/glycogen phosphorylase"/>
    <property type="match status" value="1"/>
</dbReference>
<name>A0A4V3D4V6_9BACI</name>
<feature type="domain" description="Glycosyl transferase family 1" evidence="1">
    <location>
        <begin position="195"/>
        <end position="333"/>
    </location>
</feature>
<dbReference type="EMBL" id="SNYJ01000012">
    <property type="protein sequence ID" value="TDQ37647.1"/>
    <property type="molecule type" value="Genomic_DNA"/>
</dbReference>
<dbReference type="InterPro" id="IPR050194">
    <property type="entry name" value="Glycosyltransferase_grp1"/>
</dbReference>
<dbReference type="CDD" id="cd03812">
    <property type="entry name" value="GT4_CapH-like"/>
    <property type="match status" value="1"/>
</dbReference>
<sequence length="369" mass="42402">MKKPYRILHVFGRLDRGGAETMVMNLYRNIDRSKIQFDFLIHTKDECAYSKEIQSLGGRIINIPKYTGTNHKTYTRLWNDFFKKNKEYKIVHGHVRSTAAIYLDIANKYGRTTISHSHNTSSGTGFSAIAKNLLQYRVKYVADYFFACSAQAGEWLFGKHVQQKSNFHIIKNAIDMNKFKYDHDRRLAIRDKMSLNGRFVVGTVGRLTQQKNPYFIIDVVKELVKINKDAVFIWVGTGELAADIKTKVNEHQLENNIMFLGAISEVEDILLAMDVFILPSLWEGLGIVVVEAQASQLKCLVSEKVPNEAVISANVQKVHLKDGPKRWAHLINEHSLTVDSRTKEQTIDDAYDIQTNVVWLSNFYERIWP</sequence>